<dbReference type="GO" id="GO:0003677">
    <property type="term" value="F:DNA binding"/>
    <property type="evidence" value="ECO:0007669"/>
    <property type="project" value="InterPro"/>
</dbReference>
<evidence type="ECO:0000256" key="2">
    <source>
        <dbReference type="SAM" id="MobiDB-lite"/>
    </source>
</evidence>
<feature type="region of interest" description="Disordered" evidence="2">
    <location>
        <begin position="1"/>
        <end position="46"/>
    </location>
</feature>
<keyword evidence="1" id="KW-0539">Nucleus</keyword>
<dbReference type="Proteomes" id="UP000710440">
    <property type="component" value="Unassembled WGS sequence"/>
</dbReference>
<dbReference type="GO" id="GO:0003700">
    <property type="term" value="F:DNA-binding transcription factor activity"/>
    <property type="evidence" value="ECO:0007669"/>
    <property type="project" value="InterPro"/>
</dbReference>
<dbReference type="RefSeq" id="XP_043122748.1">
    <property type="nucleotide sequence ID" value="XM_043266813.1"/>
</dbReference>
<dbReference type="PANTHER" id="PTHR46910:SF25">
    <property type="entry name" value="ABC-TRANSPORTER-REGULATING TRANSCRIPTION FACTOR"/>
    <property type="match status" value="1"/>
</dbReference>
<evidence type="ECO:0000313" key="4">
    <source>
        <dbReference type="EMBL" id="GIJ99561.1"/>
    </source>
</evidence>
<proteinExistence type="predicted"/>
<keyword evidence="5" id="KW-1185">Reference proteome</keyword>
<evidence type="ECO:0000313" key="5">
    <source>
        <dbReference type="Proteomes" id="UP000710440"/>
    </source>
</evidence>
<dbReference type="AlphaFoldDB" id="A0A9P3EZL5"/>
<dbReference type="Pfam" id="PF13460">
    <property type="entry name" value="NAD_binding_10"/>
    <property type="match status" value="1"/>
</dbReference>
<sequence>MAWAEEQLAQPASGTCENRTKSTLSDAENSFTTASHNESEARFPEPSIISDGYERKKSALREKLFTMFPEQTTARKLRLEANRGPFTSSVFIQLPPKYQLQPMFEVAFTEASHLLPPFDVPVLTDLLERHYSDPTVPPGKLPGRWAMLNATIAVAIQLRTARGSYSEMSELSWHFFKNAFSMYSVIALRAADILGLEPLLAMAIYMQGSSDVRTTSVLVCAAARLSLTFGLHRREFYSVLDAAATNRHKRAFWIAYIFDKSISVKTGLPSVFDDDAINIDYPDPIMSASPTDRNAPETSMSTSAFRLQAELAMLEFSVERRLYSGSATRQNVHQLLDLVAELDHQLENWKVKLPSRPSGLEFCKAALLQGHTLTLYVRSPAKLPDEIHNSANVSVAKGTLEDIATFQRAATSGPTIFVSFAGPVSKSKGTPVTDAMKRIFPILVARHYERAMVLGTCSYPAPQDKGGLKWKASVIRIKIIGGSAYDEFRGLGEFVASQDVSQLKWTLFRVHF</sequence>
<gene>
    <name evidence="4" type="ORF">Aspvir_001695</name>
</gene>
<organism evidence="4 5">
    <name type="scientific">Aspergillus viridinutans</name>
    <dbReference type="NCBI Taxonomy" id="75553"/>
    <lineage>
        <taxon>Eukaryota</taxon>
        <taxon>Fungi</taxon>
        <taxon>Dikarya</taxon>
        <taxon>Ascomycota</taxon>
        <taxon>Pezizomycotina</taxon>
        <taxon>Eurotiomycetes</taxon>
        <taxon>Eurotiomycetidae</taxon>
        <taxon>Eurotiales</taxon>
        <taxon>Aspergillaceae</taxon>
        <taxon>Aspergillus</taxon>
        <taxon>Aspergillus subgen. Fumigati</taxon>
    </lineage>
</organism>
<dbReference type="Gene3D" id="3.40.50.720">
    <property type="entry name" value="NAD(P)-binding Rossmann-like Domain"/>
    <property type="match status" value="1"/>
</dbReference>
<dbReference type="GO" id="GO:0008270">
    <property type="term" value="F:zinc ion binding"/>
    <property type="evidence" value="ECO:0007669"/>
    <property type="project" value="InterPro"/>
</dbReference>
<feature type="domain" description="Xylanolytic transcriptional activator regulatory" evidence="3">
    <location>
        <begin position="215"/>
        <end position="288"/>
    </location>
</feature>
<name>A0A9P3EZL5_ASPVI</name>
<dbReference type="PANTHER" id="PTHR46910">
    <property type="entry name" value="TRANSCRIPTION FACTOR PDR1"/>
    <property type="match status" value="1"/>
</dbReference>
<evidence type="ECO:0000256" key="1">
    <source>
        <dbReference type="ARBA" id="ARBA00023242"/>
    </source>
</evidence>
<dbReference type="SUPFAM" id="SSF51735">
    <property type="entry name" value="NAD(P)-binding Rossmann-fold domains"/>
    <property type="match status" value="1"/>
</dbReference>
<dbReference type="GO" id="GO:0006351">
    <property type="term" value="P:DNA-templated transcription"/>
    <property type="evidence" value="ECO:0007669"/>
    <property type="project" value="InterPro"/>
</dbReference>
<dbReference type="InterPro" id="IPR007219">
    <property type="entry name" value="XnlR_reg_dom"/>
</dbReference>
<dbReference type="InterPro" id="IPR036291">
    <property type="entry name" value="NAD(P)-bd_dom_sf"/>
</dbReference>
<comment type="caution">
    <text evidence="4">The sequence shown here is derived from an EMBL/GenBank/DDBJ whole genome shotgun (WGS) entry which is preliminary data.</text>
</comment>
<dbReference type="EMBL" id="BOPL01000001">
    <property type="protein sequence ID" value="GIJ99561.1"/>
    <property type="molecule type" value="Genomic_DNA"/>
</dbReference>
<dbReference type="SMART" id="SM00906">
    <property type="entry name" value="Fungal_trans"/>
    <property type="match status" value="1"/>
</dbReference>
<dbReference type="GeneID" id="66929677"/>
<dbReference type="CDD" id="cd12148">
    <property type="entry name" value="fungal_TF_MHR"/>
    <property type="match status" value="1"/>
</dbReference>
<dbReference type="InterPro" id="IPR050987">
    <property type="entry name" value="AtrR-like"/>
</dbReference>
<reference evidence="4 5" key="1">
    <citation type="submission" date="2021-02" db="EMBL/GenBank/DDBJ databases">
        <title>Pan-genome distribution and transcriptional activeness of fungal secondary metabolism genes in Aspergillus section Fumigati.</title>
        <authorList>
            <person name="Takahashi H."/>
            <person name="Umemura M."/>
            <person name="Ninomiya A."/>
            <person name="Kusuya Y."/>
            <person name="Urayama S."/>
            <person name="Shimizu M."/>
            <person name="Watanabe A."/>
            <person name="Kamei K."/>
            <person name="Yaguchi T."/>
            <person name="Hagiwara D."/>
        </authorList>
    </citation>
    <scope>NUCLEOTIDE SEQUENCE [LARGE SCALE GENOMIC DNA]</scope>
    <source>
        <strain evidence="4 5">IFM 47045</strain>
    </source>
</reference>
<protein>
    <recommendedName>
        <fullName evidence="3">Xylanolytic transcriptional activator regulatory domain-containing protein</fullName>
    </recommendedName>
</protein>
<dbReference type="Pfam" id="PF04082">
    <property type="entry name" value="Fungal_trans"/>
    <property type="match status" value="1"/>
</dbReference>
<evidence type="ECO:0000259" key="3">
    <source>
        <dbReference type="SMART" id="SM00906"/>
    </source>
</evidence>
<accession>A0A9P3EZL5</accession>
<feature type="compositionally biased region" description="Polar residues" evidence="2">
    <location>
        <begin position="10"/>
        <end position="36"/>
    </location>
</feature>
<dbReference type="OrthoDB" id="2123952at2759"/>
<dbReference type="InterPro" id="IPR016040">
    <property type="entry name" value="NAD(P)-bd_dom"/>
</dbReference>